<dbReference type="CDD" id="cd07185">
    <property type="entry name" value="OmpA_C-like"/>
    <property type="match status" value="1"/>
</dbReference>
<keyword evidence="3" id="KW-0998">Cell outer membrane</keyword>
<evidence type="ECO:0000313" key="7">
    <source>
        <dbReference type="EMBL" id="MDM9631168.1"/>
    </source>
</evidence>
<keyword evidence="2 4" id="KW-0472">Membrane</keyword>
<reference evidence="7" key="1">
    <citation type="submission" date="2023-06" db="EMBL/GenBank/DDBJ databases">
        <title>Robiginitalea aurantiacus sp. nov. and Algoriphagus sediminis sp. nov., isolated from coastal sediment.</title>
        <authorList>
            <person name="Zhou Z.Y."/>
            <person name="An J."/>
            <person name="Jia Y.W."/>
            <person name="Du Z.J."/>
        </authorList>
    </citation>
    <scope>NUCLEOTIDE SEQUENCE</scope>
    <source>
        <strain evidence="7">M39</strain>
    </source>
</reference>
<organism evidence="7 8">
    <name type="scientific">Robiginitalea aurantiaca</name>
    <dbReference type="NCBI Taxonomy" id="3056915"/>
    <lineage>
        <taxon>Bacteria</taxon>
        <taxon>Pseudomonadati</taxon>
        <taxon>Bacteroidota</taxon>
        <taxon>Flavobacteriia</taxon>
        <taxon>Flavobacteriales</taxon>
        <taxon>Flavobacteriaceae</taxon>
        <taxon>Robiginitalea</taxon>
    </lineage>
</organism>
<dbReference type="PANTHER" id="PTHR30329">
    <property type="entry name" value="STATOR ELEMENT OF FLAGELLAR MOTOR COMPLEX"/>
    <property type="match status" value="1"/>
</dbReference>
<protein>
    <submittedName>
        <fullName evidence="7">OmpA family protein</fullName>
    </submittedName>
</protein>
<dbReference type="Gene3D" id="3.30.1330.60">
    <property type="entry name" value="OmpA-like domain"/>
    <property type="match status" value="1"/>
</dbReference>
<dbReference type="InterPro" id="IPR050330">
    <property type="entry name" value="Bact_OuterMem_StrucFunc"/>
</dbReference>
<dbReference type="SUPFAM" id="SSF103088">
    <property type="entry name" value="OmpA-like"/>
    <property type="match status" value="1"/>
</dbReference>
<comment type="caution">
    <text evidence="7">The sequence shown here is derived from an EMBL/GenBank/DDBJ whole genome shotgun (WGS) entry which is preliminary data.</text>
</comment>
<feature type="domain" description="OmpA-like" evidence="6">
    <location>
        <begin position="143"/>
        <end position="257"/>
    </location>
</feature>
<name>A0ABT7WE36_9FLAO</name>
<sequence>MKKALALLLFLLFLLLAWLAWGWYKDTVVCCPEEEMEVVVQYGPLIFDCSTGEVITNELWPDKKKEILNARITGKKLLLVAPYFGNEDPSAGVARAEKVKALFTELDPDDIVVGRRPVDDCESTMANMLHELQYKWVTRNDDVIELYDRTAILYKYDSDQEIVTPAVYAFSEEVSEYLKETGDRILLVGHTDSDGEEAYNLELGRERAEEYKAHLISLGVDESKIEIQSAGESDPAVPNDSPENKQRNRRVTVQIIK</sequence>
<evidence type="ECO:0000256" key="1">
    <source>
        <dbReference type="ARBA" id="ARBA00004442"/>
    </source>
</evidence>
<dbReference type="InterPro" id="IPR006664">
    <property type="entry name" value="OMP_bac"/>
</dbReference>
<evidence type="ECO:0000256" key="3">
    <source>
        <dbReference type="ARBA" id="ARBA00023237"/>
    </source>
</evidence>
<evidence type="ECO:0000259" key="6">
    <source>
        <dbReference type="PROSITE" id="PS51123"/>
    </source>
</evidence>
<dbReference type="InterPro" id="IPR006665">
    <property type="entry name" value="OmpA-like"/>
</dbReference>
<dbReference type="PROSITE" id="PS51123">
    <property type="entry name" value="OMPA_2"/>
    <property type="match status" value="1"/>
</dbReference>
<evidence type="ECO:0000256" key="4">
    <source>
        <dbReference type="PROSITE-ProRule" id="PRU00473"/>
    </source>
</evidence>
<evidence type="ECO:0000256" key="5">
    <source>
        <dbReference type="SAM" id="MobiDB-lite"/>
    </source>
</evidence>
<evidence type="ECO:0000313" key="8">
    <source>
        <dbReference type="Proteomes" id="UP001174839"/>
    </source>
</evidence>
<dbReference type="PRINTS" id="PR01021">
    <property type="entry name" value="OMPADOMAIN"/>
</dbReference>
<accession>A0ABT7WE36</accession>
<proteinExistence type="predicted"/>
<dbReference type="Pfam" id="PF00691">
    <property type="entry name" value="OmpA"/>
    <property type="match status" value="1"/>
</dbReference>
<dbReference type="PANTHER" id="PTHR30329:SF21">
    <property type="entry name" value="LIPOPROTEIN YIAD-RELATED"/>
    <property type="match status" value="1"/>
</dbReference>
<dbReference type="InterPro" id="IPR036737">
    <property type="entry name" value="OmpA-like_sf"/>
</dbReference>
<dbReference type="PRINTS" id="PR01023">
    <property type="entry name" value="NAFLGMOTY"/>
</dbReference>
<dbReference type="RefSeq" id="WP_289724533.1">
    <property type="nucleotide sequence ID" value="NZ_JAUDUY010000003.1"/>
</dbReference>
<comment type="subcellular location">
    <subcellularLocation>
        <location evidence="1">Cell outer membrane</location>
    </subcellularLocation>
</comment>
<dbReference type="EMBL" id="JAUDUY010000003">
    <property type="protein sequence ID" value="MDM9631168.1"/>
    <property type="molecule type" value="Genomic_DNA"/>
</dbReference>
<gene>
    <name evidence="7" type="ORF">QU605_06790</name>
</gene>
<feature type="region of interest" description="Disordered" evidence="5">
    <location>
        <begin position="227"/>
        <end position="257"/>
    </location>
</feature>
<dbReference type="Proteomes" id="UP001174839">
    <property type="component" value="Unassembled WGS sequence"/>
</dbReference>
<evidence type="ECO:0000256" key="2">
    <source>
        <dbReference type="ARBA" id="ARBA00023136"/>
    </source>
</evidence>
<keyword evidence="8" id="KW-1185">Reference proteome</keyword>